<gene>
    <name evidence="3" type="ORF">AO440_005115</name>
</gene>
<protein>
    <submittedName>
        <fullName evidence="3">Protein SIP5</fullName>
    </submittedName>
</protein>
<name>A0A0W0EGV5_CANGB</name>
<dbReference type="PANTHER" id="PTHR31315:SF1">
    <property type="entry name" value="PROTEIN SIP5"/>
    <property type="match status" value="1"/>
</dbReference>
<sequence>MVLRGLRESLFKTNRSSPPFQAQNSETADSDQNVLRERVNIESRVGNLQDNDFTSMRLPARLDDRNGLDDNLFNSSDDDDEDEDDDDYLFVAQDANGQDHIQGAGSGISIGSRYVSGIKNSIVSTFAFRKESTAWKSVSELEKKKEHEMFYLLSRYNESVDGGYLAPFHYLPVNKYDYSVHTVRSLIIGRKLAPFYVPLDEFQENWSREQLLNAVTRLPLHERMSSLPKDHPVLKELEETSNLPVEDLGRDTIMNHIDKSLPFKKQKKLRQKIFHARNIRLRIKLQEEETEIIAGIPKKGSKVESIKEKYYPNDDLKIDIYSNVEECPICFFNMPAPLNKTKCCKQNLCTECFILMKRQRPQLNRISRTLTTTDNTEIDIARGIFSYTELDNNEGSRYRITIKVNSTPAKCPYCTQEDFAVTYNPPSSRRTGIGGVPPATYDPNVKPFINSNRKSHIISELDRITCVKSDDIRPYWQLASKQTRVLYRTHLNQRDLLARLANHEDQNNHSVSQSMSGYESTGLRHVEDSAAHIFSNTIPIIAQESNMSRPN</sequence>
<dbReference type="VEuPathDB" id="FungiDB:B1J91_L06864g"/>
<evidence type="ECO:0000313" key="4">
    <source>
        <dbReference type="Proteomes" id="UP000054886"/>
    </source>
</evidence>
<dbReference type="GO" id="GO:0005737">
    <property type="term" value="C:cytoplasm"/>
    <property type="evidence" value="ECO:0007669"/>
    <property type="project" value="TreeGrafter"/>
</dbReference>
<feature type="compositionally biased region" description="Basic and acidic residues" evidence="2">
    <location>
        <begin position="1"/>
        <end position="10"/>
    </location>
</feature>
<evidence type="ECO:0000256" key="2">
    <source>
        <dbReference type="SAM" id="MobiDB-lite"/>
    </source>
</evidence>
<comment type="similarity">
    <text evidence="1">Belongs to the SIP5 family.</text>
</comment>
<dbReference type="Proteomes" id="UP000054886">
    <property type="component" value="Unassembled WGS sequence"/>
</dbReference>
<dbReference type="EMBL" id="LLZZ01000152">
    <property type="protein sequence ID" value="KTA98710.1"/>
    <property type="molecule type" value="Genomic_DNA"/>
</dbReference>
<dbReference type="PANTHER" id="PTHR31315">
    <property type="entry name" value="PROTEIN SIP5"/>
    <property type="match status" value="1"/>
</dbReference>
<dbReference type="AlphaFoldDB" id="A0A0W0EGV5"/>
<evidence type="ECO:0000256" key="1">
    <source>
        <dbReference type="ARBA" id="ARBA00010402"/>
    </source>
</evidence>
<dbReference type="VEuPathDB" id="FungiDB:GVI51_L06743"/>
<accession>A0A0W0EGV5</accession>
<feature type="region of interest" description="Disordered" evidence="2">
    <location>
        <begin position="1"/>
        <end position="32"/>
    </location>
</feature>
<dbReference type="VEuPathDB" id="FungiDB:GWK60_L08349"/>
<comment type="caution">
    <text evidence="3">The sequence shown here is derived from an EMBL/GenBank/DDBJ whole genome shotgun (WGS) entry which is preliminary data.</text>
</comment>
<organism evidence="3 4">
    <name type="scientific">Candida glabrata</name>
    <name type="common">Yeast</name>
    <name type="synonym">Torulopsis glabrata</name>
    <dbReference type="NCBI Taxonomy" id="5478"/>
    <lineage>
        <taxon>Eukaryota</taxon>
        <taxon>Fungi</taxon>
        <taxon>Dikarya</taxon>
        <taxon>Ascomycota</taxon>
        <taxon>Saccharomycotina</taxon>
        <taxon>Saccharomycetes</taxon>
        <taxon>Saccharomycetales</taxon>
        <taxon>Saccharomycetaceae</taxon>
        <taxon>Nakaseomyces</taxon>
    </lineage>
</organism>
<feature type="compositionally biased region" description="Polar residues" evidence="2">
    <location>
        <begin position="11"/>
        <end position="32"/>
    </location>
</feature>
<reference evidence="3 4" key="1">
    <citation type="submission" date="2015-10" db="EMBL/GenBank/DDBJ databases">
        <title>Draft genomes sequences of Candida glabrata isolates 1A, 1B, 2A, 2B, 3A and 3B.</title>
        <authorList>
            <person name="Haavelsrud O.E."/>
            <person name="Gaustad P."/>
        </authorList>
    </citation>
    <scope>NUCLEOTIDE SEQUENCE [LARGE SCALE GENOMIC DNA]</scope>
    <source>
        <strain evidence="3">910700640</strain>
    </source>
</reference>
<dbReference type="InterPro" id="IPR039301">
    <property type="entry name" value="Sip5/DA2"/>
</dbReference>
<proteinExistence type="inferred from homology"/>
<dbReference type="VEuPathDB" id="FungiDB:CAGL0L06864g"/>
<evidence type="ECO:0000313" key="3">
    <source>
        <dbReference type="EMBL" id="KTA98710.1"/>
    </source>
</evidence>